<comment type="subcellular location">
    <subcellularLocation>
        <location evidence="1">Nucleus</location>
    </subcellularLocation>
</comment>
<feature type="domain" description="Tify" evidence="4">
    <location>
        <begin position="424"/>
        <end position="460"/>
    </location>
</feature>
<gene>
    <name evidence="5" type="ORF">Adt_13356</name>
</gene>
<organism evidence="5 6">
    <name type="scientific">Abeliophyllum distichum</name>
    <dbReference type="NCBI Taxonomy" id="126358"/>
    <lineage>
        <taxon>Eukaryota</taxon>
        <taxon>Viridiplantae</taxon>
        <taxon>Streptophyta</taxon>
        <taxon>Embryophyta</taxon>
        <taxon>Tracheophyta</taxon>
        <taxon>Spermatophyta</taxon>
        <taxon>Magnoliopsida</taxon>
        <taxon>eudicotyledons</taxon>
        <taxon>Gunneridae</taxon>
        <taxon>Pentapetalae</taxon>
        <taxon>asterids</taxon>
        <taxon>lamiids</taxon>
        <taxon>Lamiales</taxon>
        <taxon>Oleaceae</taxon>
        <taxon>Forsythieae</taxon>
        <taxon>Abeliophyllum</taxon>
    </lineage>
</organism>
<dbReference type="Proteomes" id="UP001604336">
    <property type="component" value="Unassembled WGS sequence"/>
</dbReference>
<feature type="region of interest" description="Disordered" evidence="3">
    <location>
        <begin position="32"/>
        <end position="60"/>
    </location>
</feature>
<evidence type="ECO:0000256" key="1">
    <source>
        <dbReference type="ARBA" id="ARBA00004123"/>
    </source>
</evidence>
<keyword evidence="2" id="KW-0539">Nucleus</keyword>
<sequence>MNKSILMSRIYCSLANEEMGCDASNRIEQKRAHQWSMDTSEQEQFSNKKQAIKSASNEPASGAANTSISLLGNTSSSQSALLGNCLFRPEPVRSSHFADKNVSLFVTGDLNMGNKGSVDQLEIDTSISLSTSPNVQNPLCLNTGFRKVKVTQVVSENHLSEFVGKSYNPGDKNKIISNIFHRTGNDKSLAPTYNTGDGSAITVDPAFCQAKRNYNFIPTGERCEKGKGNLMSIGPNYYKSHENFVATDSFYNKANEAFMSAGRTYYKGVKDATVASLGTVYGKGNSSILLMGQNHNKGNETTITFGGFQDNPAEIYPSSRLLSNQSSAQPSGALRQKDFVKYPSTNSVSACTKWTGSGPKNKEQKTTIKVPSNNFPSNVKILLSTGILDGVPVKYVSWSREFHCIVQGGITQPTNIWLPSYIIQVLNAYEFEHHAGCKTRHPNSHIYFENGKTIYAVVQELKSTPQDMLFETIENVTGSPVNQKNFLSWKASYQAATRELQRINGKDEVVVPS</sequence>
<protein>
    <recommendedName>
        <fullName evidence="4">Tify domain-containing protein</fullName>
    </recommendedName>
</protein>
<dbReference type="Pfam" id="PF16135">
    <property type="entry name" value="TDBD"/>
    <property type="match status" value="1"/>
</dbReference>
<dbReference type="EMBL" id="JBFOLK010000004">
    <property type="protein sequence ID" value="KAL2517109.1"/>
    <property type="molecule type" value="Genomic_DNA"/>
</dbReference>
<evidence type="ECO:0000313" key="6">
    <source>
        <dbReference type="Proteomes" id="UP001604336"/>
    </source>
</evidence>
<dbReference type="AlphaFoldDB" id="A0ABD1TWK2"/>
<evidence type="ECO:0000313" key="5">
    <source>
        <dbReference type="EMBL" id="KAL2517109.1"/>
    </source>
</evidence>
<evidence type="ECO:0000256" key="2">
    <source>
        <dbReference type="ARBA" id="ARBA00023242"/>
    </source>
</evidence>
<dbReference type="PANTHER" id="PTHR47025">
    <property type="entry name" value="AUTOIMMUNE REGULATOR"/>
    <property type="match status" value="1"/>
</dbReference>
<name>A0ABD1TWK2_9LAMI</name>
<comment type="caution">
    <text evidence="5">The sequence shown here is derived from an EMBL/GenBank/DDBJ whole genome shotgun (WGS) entry which is preliminary data.</text>
</comment>
<dbReference type="GO" id="GO:0005634">
    <property type="term" value="C:nucleus"/>
    <property type="evidence" value="ECO:0007669"/>
    <property type="project" value="UniProtKB-SubCell"/>
</dbReference>
<accession>A0ABD1TWK2</accession>
<dbReference type="PANTHER" id="PTHR47025:SF6">
    <property type="entry name" value="N-LYSINE METHYLTRANSFERASE"/>
    <property type="match status" value="1"/>
</dbReference>
<evidence type="ECO:0000259" key="4">
    <source>
        <dbReference type="Pfam" id="PF16135"/>
    </source>
</evidence>
<proteinExistence type="predicted"/>
<keyword evidence="6" id="KW-1185">Reference proteome</keyword>
<dbReference type="InterPro" id="IPR032308">
    <property type="entry name" value="TDBD"/>
</dbReference>
<reference evidence="6" key="1">
    <citation type="submission" date="2024-07" db="EMBL/GenBank/DDBJ databases">
        <title>Two chromosome-level genome assemblies of Korean endemic species Abeliophyllum distichum and Forsythia ovata (Oleaceae).</title>
        <authorList>
            <person name="Jang H."/>
        </authorList>
    </citation>
    <scope>NUCLEOTIDE SEQUENCE [LARGE SCALE GENOMIC DNA]</scope>
</reference>
<feature type="compositionally biased region" description="Polar residues" evidence="3">
    <location>
        <begin position="36"/>
        <end position="60"/>
    </location>
</feature>
<evidence type="ECO:0000256" key="3">
    <source>
        <dbReference type="SAM" id="MobiDB-lite"/>
    </source>
</evidence>